<dbReference type="AlphaFoldDB" id="A0A4Z2F9Z0"/>
<protein>
    <submittedName>
        <fullName evidence="2">Uncharacterized protein</fullName>
    </submittedName>
</protein>
<dbReference type="Proteomes" id="UP000314294">
    <property type="component" value="Unassembled WGS sequence"/>
</dbReference>
<feature type="compositionally biased region" description="Polar residues" evidence="1">
    <location>
        <begin position="171"/>
        <end position="182"/>
    </location>
</feature>
<feature type="compositionally biased region" description="Basic and acidic residues" evidence="1">
    <location>
        <begin position="16"/>
        <end position="44"/>
    </location>
</feature>
<name>A0A4Z2F9Z0_9TELE</name>
<keyword evidence="3" id="KW-1185">Reference proteome</keyword>
<evidence type="ECO:0000313" key="2">
    <source>
        <dbReference type="EMBL" id="TNN38019.1"/>
    </source>
</evidence>
<evidence type="ECO:0000313" key="3">
    <source>
        <dbReference type="Proteomes" id="UP000314294"/>
    </source>
</evidence>
<sequence length="197" mass="21697">MHAAQWASFRGPLDAEVVRESMANKEGEREREEREREREREREMTAASWGSGGGVARGTTEALLGQSGRCSGRQRESAINNAECFRGNRLATEGAAPASCVGSEREREREGVMEERERERQVGNVTPVTCGLHGAMRLHNYGECEMAGVRTDLRSDGHTAVCARRATSVMATPQSVNQSRAPASTAFDTERRRRNTG</sequence>
<gene>
    <name evidence="2" type="ORF">EYF80_051824</name>
</gene>
<feature type="region of interest" description="Disordered" evidence="1">
    <location>
        <begin position="1"/>
        <end position="58"/>
    </location>
</feature>
<organism evidence="2 3">
    <name type="scientific">Liparis tanakae</name>
    <name type="common">Tanaka's snailfish</name>
    <dbReference type="NCBI Taxonomy" id="230148"/>
    <lineage>
        <taxon>Eukaryota</taxon>
        <taxon>Metazoa</taxon>
        <taxon>Chordata</taxon>
        <taxon>Craniata</taxon>
        <taxon>Vertebrata</taxon>
        <taxon>Euteleostomi</taxon>
        <taxon>Actinopterygii</taxon>
        <taxon>Neopterygii</taxon>
        <taxon>Teleostei</taxon>
        <taxon>Neoteleostei</taxon>
        <taxon>Acanthomorphata</taxon>
        <taxon>Eupercaria</taxon>
        <taxon>Perciformes</taxon>
        <taxon>Cottioidei</taxon>
        <taxon>Cottales</taxon>
        <taxon>Liparidae</taxon>
        <taxon>Liparis</taxon>
    </lineage>
</organism>
<feature type="region of interest" description="Disordered" evidence="1">
    <location>
        <begin position="171"/>
        <end position="197"/>
    </location>
</feature>
<dbReference type="EMBL" id="SRLO01001417">
    <property type="protein sequence ID" value="TNN38019.1"/>
    <property type="molecule type" value="Genomic_DNA"/>
</dbReference>
<proteinExistence type="predicted"/>
<reference evidence="2 3" key="1">
    <citation type="submission" date="2019-03" db="EMBL/GenBank/DDBJ databases">
        <title>First draft genome of Liparis tanakae, snailfish: a comprehensive survey of snailfish specific genes.</title>
        <authorList>
            <person name="Kim W."/>
            <person name="Song I."/>
            <person name="Jeong J.-H."/>
            <person name="Kim D."/>
            <person name="Kim S."/>
            <person name="Ryu S."/>
            <person name="Song J.Y."/>
            <person name="Lee S.K."/>
        </authorList>
    </citation>
    <scope>NUCLEOTIDE SEQUENCE [LARGE SCALE GENOMIC DNA]</scope>
    <source>
        <tissue evidence="2">Muscle</tissue>
    </source>
</reference>
<accession>A0A4Z2F9Z0</accession>
<comment type="caution">
    <text evidence="2">The sequence shown here is derived from an EMBL/GenBank/DDBJ whole genome shotgun (WGS) entry which is preliminary data.</text>
</comment>
<evidence type="ECO:0000256" key="1">
    <source>
        <dbReference type="SAM" id="MobiDB-lite"/>
    </source>
</evidence>